<keyword evidence="1" id="KW-0378">Hydrolase</keyword>
<comment type="caution">
    <text evidence="4">The sequence shown here is derived from an EMBL/GenBank/DDBJ whole genome shotgun (WGS) entry which is preliminary data.</text>
</comment>
<feature type="signal peptide" evidence="2">
    <location>
        <begin position="1"/>
        <end position="22"/>
    </location>
</feature>
<dbReference type="Proteomes" id="UP000037931">
    <property type="component" value="Unassembled WGS sequence"/>
</dbReference>
<evidence type="ECO:0000313" key="4">
    <source>
        <dbReference type="EMBL" id="KPA88246.1"/>
    </source>
</evidence>
<dbReference type="STRING" id="50340.PF66_05300"/>
<dbReference type="RefSeq" id="WP_054064217.1">
    <property type="nucleotide sequence ID" value="NZ_JSYZ01000022.1"/>
</dbReference>
<dbReference type="SUPFAM" id="SSF56601">
    <property type="entry name" value="beta-lactamase/transpeptidase-like"/>
    <property type="match status" value="1"/>
</dbReference>
<dbReference type="OrthoDB" id="9799367at2"/>
<gene>
    <name evidence="4" type="ORF">PF66_05300</name>
</gene>
<dbReference type="InterPro" id="IPR001466">
    <property type="entry name" value="Beta-lactam-related"/>
</dbReference>
<dbReference type="AlphaFoldDB" id="A0A0M9GD36"/>
<dbReference type="Pfam" id="PF00144">
    <property type="entry name" value="Beta-lactamase"/>
    <property type="match status" value="1"/>
</dbReference>
<feature type="domain" description="Beta-lactamase-related" evidence="3">
    <location>
        <begin position="44"/>
        <end position="373"/>
    </location>
</feature>
<keyword evidence="5" id="KW-1185">Reference proteome</keyword>
<dbReference type="InterPro" id="IPR050789">
    <property type="entry name" value="Diverse_Enzym_Activities"/>
</dbReference>
<evidence type="ECO:0000259" key="3">
    <source>
        <dbReference type="Pfam" id="PF00144"/>
    </source>
</evidence>
<organism evidence="4 5">
    <name type="scientific">Pseudomonas asplenii</name>
    <dbReference type="NCBI Taxonomy" id="53407"/>
    <lineage>
        <taxon>Bacteria</taxon>
        <taxon>Pseudomonadati</taxon>
        <taxon>Pseudomonadota</taxon>
        <taxon>Gammaproteobacteria</taxon>
        <taxon>Pseudomonadales</taxon>
        <taxon>Pseudomonadaceae</taxon>
        <taxon>Pseudomonas</taxon>
    </lineage>
</organism>
<keyword evidence="2" id="KW-0732">Signal</keyword>
<dbReference type="Gene3D" id="3.40.710.10">
    <property type="entry name" value="DD-peptidase/beta-lactamase superfamily"/>
    <property type="match status" value="1"/>
</dbReference>
<evidence type="ECO:0000313" key="5">
    <source>
        <dbReference type="Proteomes" id="UP000037931"/>
    </source>
</evidence>
<sequence length="610" mass="67067" precursor="true">MFRSLCTLLLIGFLLGSTGCNGQPPVPPPTLEKGDYSGIIRYLQERIPEEMAEQNVPGLSIALVAGQEVIWARGFGYADKAGGVRVTNHTAFRADALSKLLTASATLQLVEQQRLKLDAPLQDTLPEFHVRSRFHERQQEADQAVTLRRLLSHQAGLPGEYLRDLRTPSALDQLPQRVSGLWLSNPPGRQVAYSNLGYALVGAAIERSSGETFENQLQKTLLQPLGMTQSSFIGDSELLPFRAQGYRNGSPQPDSTIRDLSAGGLWTSPQDLSHYVQMLFAEGTYKGRRIMAAQSVREMFRQQNRGNALDFDCPMGLGWFLAPCGDEMISPGVRTFQHSGFSGDFVSQISLLPDPQLAVIIMANSDTSADLVASLTTRSLRMMLQASAGQAACTEACEDEPLAAGESRRQVPSAIDRQRLAGFYATYAGVLRIRDENQRLYAELGGERFELLRDEQGWLRAEQKRLGFWPVDLGELGRLQLDLTTVQGRQILLARSHGQLIPLGERIDPVPLPKGWLKTVGDYQVINSDEPQTALSGVSIRIEEGFLLIRGRIEEEELTEFILLPVDNAHAVVAGSGLGLGDTISRQVLGITALGYRFKRASKAPPTLVF</sequence>
<reference evidence="4 5" key="1">
    <citation type="journal article" date="2015" name="PLoS ONE">
        <title>Rice-Infecting Pseudomonas Genomes Are Highly Accessorized and Harbor Multiple Putative Virulence Mechanisms to Cause Sheath Brown Rot.</title>
        <authorList>
            <person name="Quibod I.L."/>
            <person name="Grande G."/>
            <person name="Oreiro E.G."/>
            <person name="Borja F.N."/>
            <person name="Dossa G.S."/>
            <person name="Mauleon R."/>
            <person name="Cruz C.V."/>
            <person name="Oliva R."/>
        </authorList>
    </citation>
    <scope>NUCLEOTIDE SEQUENCE [LARGE SCALE GENOMIC DNA]</scope>
    <source>
        <strain evidence="4 5">IRRI 6609</strain>
    </source>
</reference>
<feature type="chain" id="PRO_5005836132" evidence="2">
    <location>
        <begin position="23"/>
        <end position="610"/>
    </location>
</feature>
<dbReference type="PATRIC" id="fig|50340.43.peg.3009"/>
<name>A0A0M9GD36_9PSED</name>
<proteinExistence type="predicted"/>
<dbReference type="EMBL" id="JSYZ01000022">
    <property type="protein sequence ID" value="KPA88246.1"/>
    <property type="molecule type" value="Genomic_DNA"/>
</dbReference>
<dbReference type="InterPro" id="IPR012338">
    <property type="entry name" value="Beta-lactam/transpept-like"/>
</dbReference>
<dbReference type="GO" id="GO:0016787">
    <property type="term" value="F:hydrolase activity"/>
    <property type="evidence" value="ECO:0007669"/>
    <property type="project" value="UniProtKB-KW"/>
</dbReference>
<evidence type="ECO:0000256" key="2">
    <source>
        <dbReference type="SAM" id="SignalP"/>
    </source>
</evidence>
<dbReference type="PROSITE" id="PS51257">
    <property type="entry name" value="PROKAR_LIPOPROTEIN"/>
    <property type="match status" value="1"/>
</dbReference>
<dbReference type="PANTHER" id="PTHR43283">
    <property type="entry name" value="BETA-LACTAMASE-RELATED"/>
    <property type="match status" value="1"/>
</dbReference>
<accession>A0A0M9GD36</accession>
<dbReference type="PANTHER" id="PTHR43283:SF11">
    <property type="entry name" value="BETA-LACTAMASE-RELATED DOMAIN-CONTAINING PROTEIN"/>
    <property type="match status" value="1"/>
</dbReference>
<evidence type="ECO:0000256" key="1">
    <source>
        <dbReference type="ARBA" id="ARBA00022801"/>
    </source>
</evidence>
<protein>
    <submittedName>
        <fullName evidence="4">Penicillin-binding protein, beta-lactamase class C</fullName>
    </submittedName>
</protein>